<name>A0ABY7E3S2_MYAAR</name>
<keyword evidence="2" id="KW-1185">Reference proteome</keyword>
<proteinExistence type="predicted"/>
<dbReference type="EMBL" id="CP111015">
    <property type="protein sequence ID" value="WAR03617.1"/>
    <property type="molecule type" value="Genomic_DNA"/>
</dbReference>
<accession>A0ABY7E3S2</accession>
<dbReference type="Proteomes" id="UP001164746">
    <property type="component" value="Chromosome 4"/>
</dbReference>
<evidence type="ECO:0000313" key="2">
    <source>
        <dbReference type="Proteomes" id="UP001164746"/>
    </source>
</evidence>
<reference evidence="1" key="1">
    <citation type="submission" date="2022-11" db="EMBL/GenBank/DDBJ databases">
        <title>Centuries of genome instability and evolution in soft-shell clam transmissible cancer (bioRxiv).</title>
        <authorList>
            <person name="Hart S.F.M."/>
            <person name="Yonemitsu M.A."/>
            <person name="Giersch R.M."/>
            <person name="Beal B.F."/>
            <person name="Arriagada G."/>
            <person name="Davis B.W."/>
            <person name="Ostrander E.A."/>
            <person name="Goff S.P."/>
            <person name="Metzger M.J."/>
        </authorList>
    </citation>
    <scope>NUCLEOTIDE SEQUENCE</scope>
    <source>
        <strain evidence="1">MELC-2E11</strain>
        <tissue evidence="1">Siphon/mantle</tissue>
    </source>
</reference>
<protein>
    <submittedName>
        <fullName evidence="1">Uncharacterized protein</fullName>
    </submittedName>
</protein>
<gene>
    <name evidence="1" type="ORF">MAR_010175</name>
</gene>
<evidence type="ECO:0000313" key="1">
    <source>
        <dbReference type="EMBL" id="WAR03617.1"/>
    </source>
</evidence>
<organism evidence="1 2">
    <name type="scientific">Mya arenaria</name>
    <name type="common">Soft-shell clam</name>
    <dbReference type="NCBI Taxonomy" id="6604"/>
    <lineage>
        <taxon>Eukaryota</taxon>
        <taxon>Metazoa</taxon>
        <taxon>Spiralia</taxon>
        <taxon>Lophotrochozoa</taxon>
        <taxon>Mollusca</taxon>
        <taxon>Bivalvia</taxon>
        <taxon>Autobranchia</taxon>
        <taxon>Heteroconchia</taxon>
        <taxon>Euheterodonta</taxon>
        <taxon>Imparidentia</taxon>
        <taxon>Neoheterodontei</taxon>
        <taxon>Myida</taxon>
        <taxon>Myoidea</taxon>
        <taxon>Myidae</taxon>
        <taxon>Mya</taxon>
    </lineage>
</organism>
<sequence length="212" mass="23020">MGDGAVLPTIKFPGTVLGVEVDGRSWFYKFRTPQAERAGSTADSGQRKQAFSGAARGIAFHLGVIHFKLDTICGWCGEIKVLVNLNDVHLVALLEAGHGVLAHGRQIECLAPLAHGHKAAVDAAGLQTLLVHVRPFPAALGARRRSAWWKITGSFPSVCVSRLNATSDEPCFIEERFLREALVAVTEAVHVALFCEVHGRTEILNMSEYIRV</sequence>